<dbReference type="Proteomes" id="UP000595566">
    <property type="component" value="Segment"/>
</dbReference>
<organism evidence="2 3">
    <name type="scientific">Flavobacterium phage vB_FspM_immuto_2-6A</name>
    <dbReference type="NCBI Taxonomy" id="2801477"/>
    <lineage>
        <taxon>Viruses</taxon>
        <taxon>Duplodnaviria</taxon>
        <taxon>Heunggongvirae</taxon>
        <taxon>Uroviricota</taxon>
        <taxon>Caudoviricetes</taxon>
        <taxon>Immutovirus</taxon>
        <taxon>Immutovirus immuto</taxon>
    </lineage>
</organism>
<name>A0A7T8IWY2_9CAUD</name>
<evidence type="ECO:0000313" key="2">
    <source>
        <dbReference type="EMBL" id="QQO91908.1"/>
    </source>
</evidence>
<keyword evidence="1" id="KW-0175">Coiled coil</keyword>
<evidence type="ECO:0000313" key="3">
    <source>
        <dbReference type="Proteomes" id="UP000595566"/>
    </source>
</evidence>
<protein>
    <submittedName>
        <fullName evidence="2">Uncharacterized protein</fullName>
    </submittedName>
</protein>
<gene>
    <name evidence="2" type="ORF">immuto26A_229</name>
</gene>
<dbReference type="EMBL" id="MW353175">
    <property type="protein sequence ID" value="QQO91908.1"/>
    <property type="molecule type" value="Genomic_DNA"/>
</dbReference>
<proteinExistence type="predicted"/>
<sequence>MENKKLTQEELQQIETVKQKSQAVVQELGQIELLKLNLKSRRENALAFLEELKQEEKALAEALEAAYGKGTIDLEKGEFTPIAEEEVEVTE</sequence>
<reference evidence="2 3" key="1">
    <citation type="submission" date="2020-12" db="EMBL/GenBank/DDBJ databases">
        <title>Dynamics of Baltic Sea phages driven by environmental changes.</title>
        <authorList>
            <person name="Hoetzinger M."/>
            <person name="Nilsson E."/>
            <person name="Holmfeldt K."/>
        </authorList>
    </citation>
    <scope>NUCLEOTIDE SEQUENCE [LARGE SCALE GENOMIC DNA]</scope>
</reference>
<keyword evidence="3" id="KW-1185">Reference proteome</keyword>
<accession>A0A7T8IWY2</accession>
<evidence type="ECO:0000256" key="1">
    <source>
        <dbReference type="SAM" id="Coils"/>
    </source>
</evidence>
<feature type="coiled-coil region" evidence="1">
    <location>
        <begin position="35"/>
        <end position="69"/>
    </location>
</feature>